<evidence type="ECO:0000313" key="2">
    <source>
        <dbReference type="EMBL" id="JAC74032.1"/>
    </source>
</evidence>
<feature type="non-terminal residue" evidence="2">
    <location>
        <position position="1"/>
    </location>
</feature>
<feature type="region of interest" description="Disordered" evidence="1">
    <location>
        <begin position="1"/>
        <end position="45"/>
    </location>
</feature>
<reference evidence="2" key="1">
    <citation type="submission" date="2014-05" db="EMBL/GenBank/DDBJ databases">
        <title>The transcriptome of the halophilic microalga Tetraselmis sp. GSL018 isolated from the Great Salt Lake, Utah.</title>
        <authorList>
            <person name="Jinkerson R.E."/>
            <person name="D'Adamo S."/>
            <person name="Posewitz M.C."/>
        </authorList>
    </citation>
    <scope>NUCLEOTIDE SEQUENCE</scope>
    <source>
        <strain evidence="2">GSL018</strain>
    </source>
</reference>
<evidence type="ECO:0000256" key="1">
    <source>
        <dbReference type="SAM" id="MobiDB-lite"/>
    </source>
</evidence>
<dbReference type="AlphaFoldDB" id="A0A061RM77"/>
<name>A0A061RM77_9CHLO</name>
<protein>
    <submittedName>
        <fullName evidence="2">Uncharacterized protein</fullName>
    </submittedName>
</protein>
<accession>A0A061RM77</accession>
<feature type="compositionally biased region" description="Basic and acidic residues" evidence="1">
    <location>
        <begin position="9"/>
        <end position="35"/>
    </location>
</feature>
<gene>
    <name evidence="2" type="ORF">TSPGSL018_27084</name>
</gene>
<sequence>QHSTAQQHCHTDRSIHGDHQEHPTAKRQDRDRQDRILPSGGSRGTLVHKISSWWKTCLLIFTRVSLPLSHKTTDPALTLIQTKRSEKTGRGDTKTNCVSFKPARNLQRNEVMTTGT</sequence>
<dbReference type="EMBL" id="GBEZ01011782">
    <property type="protein sequence ID" value="JAC74032.1"/>
    <property type="molecule type" value="Transcribed_RNA"/>
</dbReference>
<organism evidence="2">
    <name type="scientific">Tetraselmis sp. GSL018</name>
    <dbReference type="NCBI Taxonomy" id="582737"/>
    <lineage>
        <taxon>Eukaryota</taxon>
        <taxon>Viridiplantae</taxon>
        <taxon>Chlorophyta</taxon>
        <taxon>core chlorophytes</taxon>
        <taxon>Chlorodendrophyceae</taxon>
        <taxon>Chlorodendrales</taxon>
        <taxon>Chlorodendraceae</taxon>
        <taxon>Tetraselmis</taxon>
    </lineage>
</organism>
<proteinExistence type="predicted"/>